<evidence type="ECO:0000256" key="8">
    <source>
        <dbReference type="ARBA" id="ARBA00022729"/>
    </source>
</evidence>
<dbReference type="PANTHER" id="PTHR11409:SF39">
    <property type="entry name" value="ADENOSINE DEAMINASE 2"/>
    <property type="match status" value="1"/>
</dbReference>
<dbReference type="GO" id="GO:0006154">
    <property type="term" value="P:adenosine catabolic process"/>
    <property type="evidence" value="ECO:0007669"/>
    <property type="project" value="InterPro"/>
</dbReference>
<evidence type="ECO:0000256" key="1">
    <source>
        <dbReference type="ARBA" id="ARBA00001947"/>
    </source>
</evidence>
<protein>
    <recommendedName>
        <fullName evidence="5">Adenosine deaminase</fullName>
        <ecNumber evidence="4">3.5.4.4</ecNumber>
    </recommendedName>
</protein>
<evidence type="ECO:0000256" key="10">
    <source>
        <dbReference type="ARBA" id="ARBA00047764"/>
    </source>
</evidence>
<keyword evidence="6" id="KW-0964">Secreted</keyword>
<dbReference type="Pfam" id="PF00962">
    <property type="entry name" value="A_deaminase"/>
    <property type="match status" value="1"/>
</dbReference>
<organism evidence="14">
    <name type="scientific">Caligus rogercresseyi</name>
    <name type="common">Sea louse</name>
    <dbReference type="NCBI Taxonomy" id="217165"/>
    <lineage>
        <taxon>Eukaryota</taxon>
        <taxon>Metazoa</taxon>
        <taxon>Ecdysozoa</taxon>
        <taxon>Arthropoda</taxon>
        <taxon>Crustacea</taxon>
        <taxon>Multicrustacea</taxon>
        <taxon>Hexanauplia</taxon>
        <taxon>Copepoda</taxon>
        <taxon>Siphonostomatoida</taxon>
        <taxon>Caligidae</taxon>
        <taxon>Caligus</taxon>
    </lineage>
</organism>
<dbReference type="EC" id="3.5.4.4" evidence="4"/>
<dbReference type="InterPro" id="IPR032466">
    <property type="entry name" value="Metal_Hydrolase"/>
</dbReference>
<dbReference type="InterPro" id="IPR001365">
    <property type="entry name" value="A_deaminase_dom"/>
</dbReference>
<comment type="catalytic activity">
    <reaction evidence="10">
        <text>adenosine + H2O + H(+) = inosine + NH4(+)</text>
        <dbReference type="Rhea" id="RHEA:24408"/>
        <dbReference type="ChEBI" id="CHEBI:15377"/>
        <dbReference type="ChEBI" id="CHEBI:15378"/>
        <dbReference type="ChEBI" id="CHEBI:16335"/>
        <dbReference type="ChEBI" id="CHEBI:17596"/>
        <dbReference type="ChEBI" id="CHEBI:28938"/>
        <dbReference type="EC" id="3.5.4.4"/>
    </reaction>
</comment>
<dbReference type="NCBIfam" id="TIGR01431">
    <property type="entry name" value="adm_rel"/>
    <property type="match status" value="1"/>
</dbReference>
<feature type="domain" description="Adenosine deaminase" evidence="12">
    <location>
        <begin position="204"/>
        <end position="492"/>
    </location>
</feature>
<comment type="cofactor">
    <cofactor evidence="1">
        <name>Zn(2+)</name>
        <dbReference type="ChEBI" id="CHEBI:29105"/>
    </cofactor>
</comment>
<comment type="subcellular location">
    <subcellularLocation>
        <location evidence="2">Secreted</location>
    </subcellularLocation>
</comment>
<reference evidence="14" key="1">
    <citation type="submission" date="2009-03" db="EMBL/GenBank/DDBJ databases">
        <title>Caligus rogercresseyi ESTs and full-length cDNAs.</title>
        <authorList>
            <person name="Yasuike M."/>
            <person name="von Schalburg K."/>
            <person name="Cooper G."/>
            <person name="Leong J."/>
            <person name="Jones S.R.M."/>
            <person name="Koop B.F."/>
        </authorList>
    </citation>
    <scope>NUCLEOTIDE SEQUENCE</scope>
    <source>
        <tissue evidence="14">Whole tissue</tissue>
    </source>
</reference>
<dbReference type="GO" id="GO:0005615">
    <property type="term" value="C:extracellular space"/>
    <property type="evidence" value="ECO:0007669"/>
    <property type="project" value="InterPro"/>
</dbReference>
<sequence length="506" mass="57698">MLLKQLLFLIFIDFGHSLRDPIQEYLDARRDLLSEEVFLGSELTLNGPELIANASLMVYKLRELSRGTTFPKSFSPSKSFLTERNAIKGSPVFQFIRSLPKGGALHTHDLSLVSASWVVFNITYRDHLYVTGYPDVPHFQWRSSTPFEEGRNWTLMSSLRSSLSESTVNKWLLQHLDIRVKDPEKTYADIDEVWDAFMGVMIAVQELISYAPIYDDYMYRGLYEFMRDGVSYIEIRTVFPETICRDLICSKSLSTLGVARLNKRTIQRFLRGLSGFCGVSLIYAPVRGVSPRTVQMKYLNRLRKLRHFLPGLVRGFDLVGQEDKGQPLLSFIATLLKMKKMDPELAFVFHAGETNWEGGSTDLNLLDALLLNTTRIGHGYALTKHPLLKRLAKEKNTALEICPISNQVLGLVKDLRNHPGSSLFAEADLPIVISSDDPGSWGAKGLSYDLYEAFMGLAGKRMDLRLLKKLIWNSIEYSLLGTKEKNKCRTKLEYKWDALFVKQIRQ</sequence>
<dbReference type="Gene3D" id="3.20.20.140">
    <property type="entry name" value="Metal-dependent hydrolases"/>
    <property type="match status" value="1"/>
</dbReference>
<feature type="domain" description="Adenosine/AMP deaminase N-terminal" evidence="13">
    <location>
        <begin position="18"/>
        <end position="96"/>
    </location>
</feature>
<evidence type="ECO:0000256" key="5">
    <source>
        <dbReference type="ARBA" id="ARBA00018099"/>
    </source>
</evidence>
<dbReference type="GO" id="GO:0046872">
    <property type="term" value="F:metal ion binding"/>
    <property type="evidence" value="ECO:0007669"/>
    <property type="project" value="UniProtKB-KW"/>
</dbReference>
<proteinExistence type="evidence at transcript level"/>
<feature type="chain" id="PRO_5002905232" description="Adenosine deaminase" evidence="11">
    <location>
        <begin position="18"/>
        <end position="506"/>
    </location>
</feature>
<dbReference type="InterPro" id="IPR006331">
    <property type="entry name" value="ADGF"/>
</dbReference>
<dbReference type="Pfam" id="PF08451">
    <property type="entry name" value="A_deaminase_N"/>
    <property type="match status" value="1"/>
</dbReference>
<evidence type="ECO:0000259" key="13">
    <source>
        <dbReference type="Pfam" id="PF08451"/>
    </source>
</evidence>
<keyword evidence="7" id="KW-0479">Metal-binding</keyword>
<dbReference type="InterPro" id="IPR013659">
    <property type="entry name" value="A_deaminase_N"/>
</dbReference>
<evidence type="ECO:0000256" key="2">
    <source>
        <dbReference type="ARBA" id="ARBA00004613"/>
    </source>
</evidence>
<evidence type="ECO:0000256" key="7">
    <source>
        <dbReference type="ARBA" id="ARBA00022723"/>
    </source>
</evidence>
<evidence type="ECO:0000256" key="3">
    <source>
        <dbReference type="ARBA" id="ARBA00006083"/>
    </source>
</evidence>
<accession>C1BNI3</accession>
<evidence type="ECO:0000313" key="14">
    <source>
        <dbReference type="EMBL" id="ACO10586.1"/>
    </source>
</evidence>
<comment type="similarity">
    <text evidence="3">Belongs to the metallo-dependent hydrolases superfamily. Adenosine and AMP deaminases family. ADGF subfamily.</text>
</comment>
<dbReference type="GO" id="GO:0004000">
    <property type="term" value="F:adenosine deaminase activity"/>
    <property type="evidence" value="ECO:0007669"/>
    <property type="project" value="InterPro"/>
</dbReference>
<dbReference type="EMBL" id="BT076162">
    <property type="protein sequence ID" value="ACO10586.1"/>
    <property type="molecule type" value="mRNA"/>
</dbReference>
<evidence type="ECO:0000256" key="11">
    <source>
        <dbReference type="SAM" id="SignalP"/>
    </source>
</evidence>
<name>C1BNI3_CALRO</name>
<dbReference type="PANTHER" id="PTHR11409">
    <property type="entry name" value="ADENOSINE DEAMINASE"/>
    <property type="match status" value="1"/>
</dbReference>
<evidence type="ECO:0000256" key="6">
    <source>
        <dbReference type="ARBA" id="ARBA00022525"/>
    </source>
</evidence>
<dbReference type="SUPFAM" id="SSF51556">
    <property type="entry name" value="Metallo-dependent hydrolases"/>
    <property type="match status" value="1"/>
</dbReference>
<evidence type="ECO:0000256" key="9">
    <source>
        <dbReference type="ARBA" id="ARBA00022801"/>
    </source>
</evidence>
<keyword evidence="8 11" id="KW-0732">Signal</keyword>
<evidence type="ECO:0000259" key="12">
    <source>
        <dbReference type="Pfam" id="PF00962"/>
    </source>
</evidence>
<feature type="signal peptide" evidence="11">
    <location>
        <begin position="1"/>
        <end position="17"/>
    </location>
</feature>
<keyword evidence="9" id="KW-0378">Hydrolase</keyword>
<gene>
    <name evidence="14" type="primary">CECR1</name>
</gene>
<dbReference type="FunFam" id="3.20.20.140:FF:000017">
    <property type="entry name" value="Adenosine deaminase 2"/>
    <property type="match status" value="1"/>
</dbReference>
<evidence type="ECO:0000256" key="4">
    <source>
        <dbReference type="ARBA" id="ARBA00012784"/>
    </source>
</evidence>
<dbReference type="GO" id="GO:0046103">
    <property type="term" value="P:inosine biosynthetic process"/>
    <property type="evidence" value="ECO:0007669"/>
    <property type="project" value="TreeGrafter"/>
</dbReference>
<dbReference type="AlphaFoldDB" id="C1BNI3"/>
<dbReference type="InterPro" id="IPR006330">
    <property type="entry name" value="Ado/ade_deaminase"/>
</dbReference>